<proteinExistence type="predicted"/>
<dbReference type="AlphaFoldDB" id="F6HBR8"/>
<name>F6HBR8_VITVI</name>
<dbReference type="InParanoid" id="F6HBR8"/>
<evidence type="ECO:0000313" key="1">
    <source>
        <dbReference type="EMBL" id="CCB49667.1"/>
    </source>
</evidence>
<keyword evidence="2" id="KW-1185">Reference proteome</keyword>
<protein>
    <submittedName>
        <fullName evidence="1">Uncharacterized protein</fullName>
    </submittedName>
</protein>
<evidence type="ECO:0000313" key="2">
    <source>
        <dbReference type="Proteomes" id="UP000009183"/>
    </source>
</evidence>
<organism evidence="1 2">
    <name type="scientific">Vitis vinifera</name>
    <name type="common">Grape</name>
    <dbReference type="NCBI Taxonomy" id="29760"/>
    <lineage>
        <taxon>Eukaryota</taxon>
        <taxon>Viridiplantae</taxon>
        <taxon>Streptophyta</taxon>
        <taxon>Embryophyta</taxon>
        <taxon>Tracheophyta</taxon>
        <taxon>Spermatophyta</taxon>
        <taxon>Magnoliopsida</taxon>
        <taxon>eudicotyledons</taxon>
        <taxon>Gunneridae</taxon>
        <taxon>Pentapetalae</taxon>
        <taxon>rosids</taxon>
        <taxon>Vitales</taxon>
        <taxon>Vitaceae</taxon>
        <taxon>Viteae</taxon>
        <taxon>Vitis</taxon>
    </lineage>
</organism>
<accession>F6HBR8</accession>
<sequence length="28" mass="3390">MKVLVLSQQETHQVVLLLPRLITCMFWY</sequence>
<dbReference type="Proteomes" id="UP000009183">
    <property type="component" value="Chromosome 9"/>
</dbReference>
<dbReference type="HOGENOM" id="CLU_3413567_0_0_1"/>
<reference evidence="2" key="1">
    <citation type="journal article" date="2007" name="Nature">
        <title>The grapevine genome sequence suggests ancestral hexaploidization in major angiosperm phyla.</title>
        <authorList>
            <consortium name="The French-Italian Public Consortium for Grapevine Genome Characterization."/>
            <person name="Jaillon O."/>
            <person name="Aury J.-M."/>
            <person name="Noel B."/>
            <person name="Policriti A."/>
            <person name="Clepet C."/>
            <person name="Casagrande A."/>
            <person name="Choisne N."/>
            <person name="Aubourg S."/>
            <person name="Vitulo N."/>
            <person name="Jubin C."/>
            <person name="Vezzi A."/>
            <person name="Legeai F."/>
            <person name="Hugueney P."/>
            <person name="Dasilva C."/>
            <person name="Horner D."/>
            <person name="Mica E."/>
            <person name="Jublot D."/>
            <person name="Poulain J."/>
            <person name="Bruyere C."/>
            <person name="Billault A."/>
            <person name="Segurens B."/>
            <person name="Gouyvenoux M."/>
            <person name="Ugarte E."/>
            <person name="Cattonaro F."/>
            <person name="Anthouard V."/>
            <person name="Vico V."/>
            <person name="Del Fabbro C."/>
            <person name="Alaux M."/>
            <person name="Di Gaspero G."/>
            <person name="Dumas V."/>
            <person name="Felice N."/>
            <person name="Paillard S."/>
            <person name="Juman I."/>
            <person name="Moroldo M."/>
            <person name="Scalabrin S."/>
            <person name="Canaguier A."/>
            <person name="Le Clainche I."/>
            <person name="Malacrida G."/>
            <person name="Durand E."/>
            <person name="Pesole G."/>
            <person name="Laucou V."/>
            <person name="Chatelet P."/>
            <person name="Merdinoglu D."/>
            <person name="Delledonne M."/>
            <person name="Pezzotti M."/>
            <person name="Lecharny A."/>
            <person name="Scarpelli C."/>
            <person name="Artiguenave F."/>
            <person name="Pe M.E."/>
            <person name="Valle G."/>
            <person name="Morgante M."/>
            <person name="Caboche M."/>
            <person name="Adam-Blondon A.-F."/>
            <person name="Weissenbach J."/>
            <person name="Quetier F."/>
            <person name="Wincker P."/>
        </authorList>
    </citation>
    <scope>NUCLEOTIDE SEQUENCE [LARGE SCALE GENOMIC DNA]</scope>
    <source>
        <strain evidence="2">cv. Pinot noir / PN40024</strain>
    </source>
</reference>
<dbReference type="EMBL" id="FN595513">
    <property type="protein sequence ID" value="CCB49667.1"/>
    <property type="molecule type" value="Genomic_DNA"/>
</dbReference>
<gene>
    <name evidence="1" type="ordered locus">VIT_09s0018g00490</name>
</gene>
<dbReference type="PaxDb" id="29760-VIT_09s0018g00490.t01"/>